<keyword evidence="2" id="KW-1185">Reference proteome</keyword>
<protein>
    <submittedName>
        <fullName evidence="1">Uncharacterized protein</fullName>
    </submittedName>
</protein>
<dbReference type="EMBL" id="BAAANK010000013">
    <property type="protein sequence ID" value="GAA1846748.1"/>
    <property type="molecule type" value="Genomic_DNA"/>
</dbReference>
<gene>
    <name evidence="1" type="ORF">GCM10009750_36520</name>
</gene>
<sequence>MPVRAISSGRVNGHLIRQAQRAHSKIGLRPLRDRLAGSVLAPIPLKQRHSQKVLVAVFVAVDASSQARQKREGLSLEMPTEELMLTSQLREHVAGWADCIIEVLLFAILSIEVADDPKLRTNVGTCDEFADPVRERANAVNHSFDLVITGEPRLITPEPPKVLDRNRRVVALAASHRGPIRFNTKRVRYRDR</sequence>
<comment type="caution">
    <text evidence="1">The sequence shown here is derived from an EMBL/GenBank/DDBJ whole genome shotgun (WGS) entry which is preliminary data.</text>
</comment>
<accession>A0ABN2N0W0</accession>
<dbReference type="Proteomes" id="UP001501746">
    <property type="component" value="Unassembled WGS sequence"/>
</dbReference>
<evidence type="ECO:0000313" key="2">
    <source>
        <dbReference type="Proteomes" id="UP001501746"/>
    </source>
</evidence>
<evidence type="ECO:0000313" key="1">
    <source>
        <dbReference type="EMBL" id="GAA1846748.1"/>
    </source>
</evidence>
<proteinExistence type="predicted"/>
<name>A0ABN2N0W0_9MICO</name>
<reference evidence="1 2" key="1">
    <citation type="journal article" date="2019" name="Int. J. Syst. Evol. Microbiol.">
        <title>The Global Catalogue of Microorganisms (GCM) 10K type strain sequencing project: providing services to taxonomists for standard genome sequencing and annotation.</title>
        <authorList>
            <consortium name="The Broad Institute Genomics Platform"/>
            <consortium name="The Broad Institute Genome Sequencing Center for Infectious Disease"/>
            <person name="Wu L."/>
            <person name="Ma J."/>
        </authorList>
    </citation>
    <scope>NUCLEOTIDE SEQUENCE [LARGE SCALE GENOMIC DNA]</scope>
    <source>
        <strain evidence="1 2">JCM 14323</strain>
    </source>
</reference>
<organism evidence="1 2">
    <name type="scientific">Agromyces salentinus</name>
    <dbReference type="NCBI Taxonomy" id="269421"/>
    <lineage>
        <taxon>Bacteria</taxon>
        <taxon>Bacillati</taxon>
        <taxon>Actinomycetota</taxon>
        <taxon>Actinomycetes</taxon>
        <taxon>Micrococcales</taxon>
        <taxon>Microbacteriaceae</taxon>
        <taxon>Agromyces</taxon>
    </lineage>
</organism>